<dbReference type="OrthoDB" id="612216at2759"/>
<protein>
    <submittedName>
        <fullName evidence="2">F-box-like domain superfamily</fullName>
    </submittedName>
</protein>
<dbReference type="Pfam" id="PF08387">
    <property type="entry name" value="FBD"/>
    <property type="match status" value="3"/>
</dbReference>
<dbReference type="InterPro" id="IPR053781">
    <property type="entry name" value="F-box_AtFBL13-like"/>
</dbReference>
<dbReference type="EMBL" id="JAEFBJ010000013">
    <property type="protein sequence ID" value="KAG7537793.1"/>
    <property type="molecule type" value="Genomic_DNA"/>
</dbReference>
<dbReference type="SMART" id="SM00579">
    <property type="entry name" value="FBD"/>
    <property type="match status" value="3"/>
</dbReference>
<gene>
    <name evidence="2" type="ORF">ISN44_As13g016400</name>
</gene>
<dbReference type="CDD" id="cd22160">
    <property type="entry name" value="F-box_AtFBL13-like"/>
    <property type="match status" value="2"/>
</dbReference>
<evidence type="ECO:0000313" key="2">
    <source>
        <dbReference type="EMBL" id="KAG7537793.1"/>
    </source>
</evidence>
<dbReference type="PANTHER" id="PTHR31900:SF25">
    <property type="entry name" value="FBD DOMAIN-CONTAINING PROTEIN"/>
    <property type="match status" value="1"/>
</dbReference>
<dbReference type="InterPro" id="IPR001810">
    <property type="entry name" value="F-box_dom"/>
</dbReference>
<dbReference type="InterPro" id="IPR006566">
    <property type="entry name" value="FBD"/>
</dbReference>
<evidence type="ECO:0000259" key="1">
    <source>
        <dbReference type="PROSITE" id="PS50181"/>
    </source>
</evidence>
<dbReference type="PANTHER" id="PTHR31900">
    <property type="entry name" value="F-BOX/RNI SUPERFAMILY PROTEIN-RELATED"/>
    <property type="match status" value="1"/>
</dbReference>
<feature type="domain" description="F-box" evidence="1">
    <location>
        <begin position="14"/>
        <end position="50"/>
    </location>
</feature>
<sequence length="1408" mass="161872">MDGSKGLSTERLKEDMISQLPDPLICQILSHLLAKEAVTTSVLSTRWRSLWLWVPNLELDSRDFSDFNAFASFGDRFFDSDRVSCIHKLKLAINGNEDGVDDTSYIKSWIDAAVKRKVQHLRVMWFVKYCYCEMPLSFYVCETLVSLNLGCVAMDDVEFVSFPRLKTMHLLCVRLSKDATFERFISCCPVLEDLRISGCVYEPQPFRVYSQSLKRLIIGRGYFPQVDSVPGVVIDAPQLCFLRIIDHVSKSFIVNNLEYNAKLEVNITFGLKVADEASVLSGRSLISRFLLGILKVGDLTINSDTLKIIYDYSKSESLPQFGYMSRLCVSVMAQYLTWLKPFLESCPNLKSLVLVFPFCLPERMNQINFSCVPKCLQSSVEFVDLKFQISGPVTNMKMKLVRYFLENSAILKKLTLHLYSNSTEDEILTKLLEIPRASTKCEVVIVKKRRIQHIDLSFDLTYQPDKIPPLTLRLYTCETLVHLRLYGATLVDAEYVALPCLKILHLEYVSYPNESTLEKLISGSPILEDLTIIRYLAYNAKVLQVRSQKVKKIHIDHSRVVIDAPLLQSLRAKIYKTKNFEIINLGFFTKLDIDVVFISHRTYDSSMIHDIITDISMVKELVINNGIWKDIFLYSKSGPVQQFRNLSSLNAEFTKSDLELLPLILESCPKLESLTLELVEDQYMRREKKKEPNVIFSTVPQCLVSSLKFVEWKRSIPRYEGEIELIRYLLKNSRILEKLRLDISYSKWAMNDFLKELDAIPRCSTGPDPLICHILSHLPTKEAVTTSVLSTRWRSLWLWVPSLVLSSRDFSDFNAFASFGDRFFDSDRVSCLDKLELAINGNEDKSYIISWIDAAVKRKVQQFHLRVKCFSKYGYCGMPVSLYACETLVSLKLVFVTLDDVEFVSFPRLKTMHLSYVWLSKDAAFERFISCCPVLEDLEISRCANAPQPLRVYSRSLKRLYIGYGYSTQVDSVPGVVIYAPQLCYLSIRDFKSKSFIINNLKYNSKVVVHVTFGFKFPDEASLSSGITLIRSFMSGISKVGDLTIYWQTFQIIYNYSKTESLPQFGYMSRLCVSLSAQHLKGLATFLESCPNLKSLVVVLFDYYHYEELHSEEMNKIKCLQSSLKFLDFKIFTGDVAQMKLLRFSSCIQNVELYLGNKIDASCLTSWIDAIIKRKIQRLSIKTDSYQKMPVRLYVCETLVHLSLYQATLVNAEFVSLPCLKTMHLIAVKYRNEDIFERLVSSCPVLEDLRISTFGADANILRVHSRSLKRLTLVRRSSFCSATGIVIDAPQLRFLSVDDNLIRKPFNNQYGYQWQEVAKNYLLINKEQKVVFSVVPRCLASSLKFVEFKRSVPKYEGEMELVRYFLKNSIVLEKLRFGTYNNEKPKYDIVKELLAMPRGSSACELLIL</sequence>
<dbReference type="Proteomes" id="UP000694251">
    <property type="component" value="Chromosome 13"/>
</dbReference>
<dbReference type="Pfam" id="PF00646">
    <property type="entry name" value="F-box"/>
    <property type="match status" value="2"/>
</dbReference>
<dbReference type="PROSITE" id="PS50181">
    <property type="entry name" value="FBOX"/>
    <property type="match status" value="1"/>
</dbReference>
<reference evidence="2 3" key="1">
    <citation type="submission" date="2020-12" db="EMBL/GenBank/DDBJ databases">
        <title>Concerted genomic and epigenomic changes stabilize Arabidopsis allopolyploids.</title>
        <authorList>
            <person name="Chen Z."/>
        </authorList>
    </citation>
    <scope>NUCLEOTIDE SEQUENCE [LARGE SCALE GENOMIC DNA]</scope>
    <source>
        <strain evidence="2">As9502</strain>
        <tissue evidence="2">Leaf</tissue>
    </source>
</reference>
<evidence type="ECO:0000313" key="3">
    <source>
        <dbReference type="Proteomes" id="UP000694251"/>
    </source>
</evidence>
<dbReference type="Pfam" id="PF24758">
    <property type="entry name" value="LRR_At5g56370"/>
    <property type="match status" value="4"/>
</dbReference>
<organism evidence="2 3">
    <name type="scientific">Arabidopsis suecica</name>
    <name type="common">Swedish thale-cress</name>
    <name type="synonym">Cardaminopsis suecica</name>
    <dbReference type="NCBI Taxonomy" id="45249"/>
    <lineage>
        <taxon>Eukaryota</taxon>
        <taxon>Viridiplantae</taxon>
        <taxon>Streptophyta</taxon>
        <taxon>Embryophyta</taxon>
        <taxon>Tracheophyta</taxon>
        <taxon>Spermatophyta</taxon>
        <taxon>Magnoliopsida</taxon>
        <taxon>eudicotyledons</taxon>
        <taxon>Gunneridae</taxon>
        <taxon>Pentapetalae</taxon>
        <taxon>rosids</taxon>
        <taxon>malvids</taxon>
        <taxon>Brassicales</taxon>
        <taxon>Brassicaceae</taxon>
        <taxon>Camelineae</taxon>
        <taxon>Arabidopsis</taxon>
    </lineage>
</organism>
<comment type="caution">
    <text evidence="2">The sequence shown here is derived from an EMBL/GenBank/DDBJ whole genome shotgun (WGS) entry which is preliminary data.</text>
</comment>
<name>A0A8T1Y0R3_ARASU</name>
<dbReference type="InterPro" id="IPR050232">
    <property type="entry name" value="FBL13/AtMIF1-like"/>
</dbReference>
<dbReference type="SMART" id="SM00256">
    <property type="entry name" value="FBOX"/>
    <property type="match status" value="2"/>
</dbReference>
<dbReference type="InterPro" id="IPR055411">
    <property type="entry name" value="LRR_FXL15/At3g58940/PEG3-like"/>
</dbReference>
<keyword evidence="3" id="KW-1185">Reference proteome</keyword>
<accession>A0A8T1Y0R3</accession>
<proteinExistence type="predicted"/>